<dbReference type="PROSITE" id="PS00599">
    <property type="entry name" value="AA_TRANSFER_CLASS_2"/>
    <property type="match status" value="1"/>
</dbReference>
<dbReference type="InterPro" id="IPR001917">
    <property type="entry name" value="Aminotrans_II_pyridoxalP_BS"/>
</dbReference>
<evidence type="ECO:0000313" key="9">
    <source>
        <dbReference type="EMBL" id="MUP42394.1"/>
    </source>
</evidence>
<accession>A0A7K1LNL3</accession>
<comment type="pathway">
    <text evidence="2">Lipid metabolism.</text>
</comment>
<dbReference type="EMBL" id="VJVW01000002">
    <property type="protein sequence ID" value="MUP42394.1"/>
    <property type="molecule type" value="Genomic_DNA"/>
</dbReference>
<dbReference type="PANTHER" id="PTHR13693:SF77">
    <property type="entry name" value="8-AMINO-7-OXONONANOATE SYNTHASE"/>
    <property type="match status" value="1"/>
</dbReference>
<comment type="similarity">
    <text evidence="3">Belongs to the class-II pyridoxal-phosphate-dependent aminotransferase family. BioF subfamily.</text>
</comment>
<dbReference type="PANTHER" id="PTHR13693">
    <property type="entry name" value="CLASS II AMINOTRANSFERASE/8-AMINO-7-OXONONANOATE SYNTHASE"/>
    <property type="match status" value="1"/>
</dbReference>
<evidence type="ECO:0000259" key="8">
    <source>
        <dbReference type="Pfam" id="PF00155"/>
    </source>
</evidence>
<dbReference type="Pfam" id="PF00155">
    <property type="entry name" value="Aminotran_1_2"/>
    <property type="match status" value="1"/>
</dbReference>
<dbReference type="GO" id="GO:0009102">
    <property type="term" value="P:biotin biosynthetic process"/>
    <property type="evidence" value="ECO:0007669"/>
    <property type="project" value="TreeGrafter"/>
</dbReference>
<evidence type="ECO:0000256" key="1">
    <source>
        <dbReference type="ARBA" id="ARBA00001933"/>
    </source>
</evidence>
<dbReference type="InterPro" id="IPR015422">
    <property type="entry name" value="PyrdxlP-dep_Trfase_small"/>
</dbReference>
<keyword evidence="10" id="KW-1185">Reference proteome</keyword>
<dbReference type="SUPFAM" id="SSF53383">
    <property type="entry name" value="PLP-dependent transferases"/>
    <property type="match status" value="1"/>
</dbReference>
<dbReference type="OrthoDB" id="9807157at2"/>
<comment type="cofactor">
    <cofactor evidence="1 6">
        <name>pyridoxal 5'-phosphate</name>
        <dbReference type="ChEBI" id="CHEBI:597326"/>
    </cofactor>
</comment>
<dbReference type="Gene3D" id="3.40.640.10">
    <property type="entry name" value="Type I PLP-dependent aspartate aminotransferase-like (Major domain)"/>
    <property type="match status" value="1"/>
</dbReference>
<evidence type="ECO:0000256" key="4">
    <source>
        <dbReference type="ARBA" id="ARBA00022679"/>
    </source>
</evidence>
<reference evidence="9 10" key="1">
    <citation type="submission" date="2019-07" db="EMBL/GenBank/DDBJ databases">
        <title>Gramella aestuarii sp. nov., isolated from a tidal flat, and emended description of Gramella echinicola.</title>
        <authorList>
            <person name="Liu L."/>
        </authorList>
    </citation>
    <scope>NUCLEOTIDE SEQUENCE [LARGE SCALE GENOMIC DNA]</scope>
    <source>
        <strain evidence="9 10">BS12</strain>
    </source>
</reference>
<evidence type="ECO:0000256" key="3">
    <source>
        <dbReference type="ARBA" id="ARBA00010008"/>
    </source>
</evidence>
<dbReference type="InterPro" id="IPR015424">
    <property type="entry name" value="PyrdxlP-dep_Trfase"/>
</dbReference>
<evidence type="ECO:0000256" key="7">
    <source>
        <dbReference type="SAM" id="Coils"/>
    </source>
</evidence>
<dbReference type="AlphaFoldDB" id="A0A7K1LNL3"/>
<dbReference type="Proteomes" id="UP000460416">
    <property type="component" value="Unassembled WGS sequence"/>
</dbReference>
<proteinExistence type="inferred from homology"/>
<dbReference type="GO" id="GO:0016740">
    <property type="term" value="F:transferase activity"/>
    <property type="evidence" value="ECO:0007669"/>
    <property type="project" value="UniProtKB-KW"/>
</dbReference>
<dbReference type="InterPro" id="IPR050087">
    <property type="entry name" value="AON_synthase_class-II"/>
</dbReference>
<evidence type="ECO:0000256" key="5">
    <source>
        <dbReference type="ARBA" id="ARBA00022898"/>
    </source>
</evidence>
<protein>
    <submittedName>
        <fullName evidence="9">8-amino-7-oxononanoate synthase</fullName>
    </submittedName>
</protein>
<feature type="coiled-coil region" evidence="7">
    <location>
        <begin position="132"/>
        <end position="159"/>
    </location>
</feature>
<keyword evidence="5 6" id="KW-0663">Pyridoxal phosphate</keyword>
<evidence type="ECO:0000313" key="10">
    <source>
        <dbReference type="Proteomes" id="UP000460416"/>
    </source>
</evidence>
<evidence type="ECO:0000256" key="6">
    <source>
        <dbReference type="RuleBase" id="RU003693"/>
    </source>
</evidence>
<gene>
    <name evidence="9" type="ORF">FLP08_07405</name>
</gene>
<organism evidence="9 10">
    <name type="scientific">Christiangramia aestuarii</name>
    <dbReference type="NCBI Taxonomy" id="1028746"/>
    <lineage>
        <taxon>Bacteria</taxon>
        <taxon>Pseudomonadati</taxon>
        <taxon>Bacteroidota</taxon>
        <taxon>Flavobacteriia</taxon>
        <taxon>Flavobacteriales</taxon>
        <taxon>Flavobacteriaceae</taxon>
        <taxon>Christiangramia</taxon>
    </lineage>
</organism>
<dbReference type="InterPro" id="IPR015421">
    <property type="entry name" value="PyrdxlP-dep_Trfase_major"/>
</dbReference>
<dbReference type="InterPro" id="IPR004839">
    <property type="entry name" value="Aminotransferase_I/II_large"/>
</dbReference>
<comment type="caution">
    <text evidence="9">The sequence shown here is derived from an EMBL/GenBank/DDBJ whole genome shotgun (WGS) entry which is preliminary data.</text>
</comment>
<dbReference type="RefSeq" id="WP_156275493.1">
    <property type="nucleotide sequence ID" value="NZ_BAABGI010000001.1"/>
</dbReference>
<sequence length="385" mass="42641">MKKLPSKLEKRLQKRKEDDSFRELLSSRPGVDFFSNDYLGFSNSEEIFEKASRILKTSEVLNGSTGSRLLSGNHSLFKLLENQLASFHNAQSALVFNSGYDANIGLFSAIPQKGDIILYDELSHASIRDGLQMSLARNYKFLHNDLQDLEAKLKRFSSADDDAVTYVVTESVFSMDGDSPDLDNLLGLTEKYGARLIVDEAHATGVLGENGQGMVQQLKLETQIFARIHTFGKAIGAHGAVVVGSRDLKDYLVNFSRSFIYTTALSPHSVATISAVYRKLENDPQPIKELRRNIDFFRAEIKKNKLDGSFADSNSAIQVCVIPGNSLVRNIASQLSQSGFNVKAILSPTVPAGAERLRFCVHSYNSFDEISQVLKDLGNFVAKNK</sequence>
<keyword evidence="4" id="KW-0808">Transferase</keyword>
<name>A0A7K1LNL3_9FLAO</name>
<dbReference type="GO" id="GO:0030170">
    <property type="term" value="F:pyridoxal phosphate binding"/>
    <property type="evidence" value="ECO:0007669"/>
    <property type="project" value="InterPro"/>
</dbReference>
<keyword evidence="7" id="KW-0175">Coiled coil</keyword>
<evidence type="ECO:0000256" key="2">
    <source>
        <dbReference type="ARBA" id="ARBA00005189"/>
    </source>
</evidence>
<dbReference type="Gene3D" id="3.90.1150.10">
    <property type="entry name" value="Aspartate Aminotransferase, domain 1"/>
    <property type="match status" value="1"/>
</dbReference>
<feature type="domain" description="Aminotransferase class I/classII large" evidence="8">
    <location>
        <begin position="31"/>
        <end position="367"/>
    </location>
</feature>